<comment type="caution">
    <text evidence="2">The sequence shown here is derived from an EMBL/GenBank/DDBJ whole genome shotgun (WGS) entry which is preliminary data.</text>
</comment>
<name>A0A6L2NEI5_TANCI</name>
<proteinExistence type="predicted"/>
<protein>
    <submittedName>
        <fullName evidence="2">Uncharacterized protein</fullName>
    </submittedName>
</protein>
<reference evidence="2" key="1">
    <citation type="journal article" date="2019" name="Sci. Rep.">
        <title>Draft genome of Tanacetum cinerariifolium, the natural source of mosquito coil.</title>
        <authorList>
            <person name="Yamashiro T."/>
            <person name="Shiraishi A."/>
            <person name="Satake H."/>
            <person name="Nakayama K."/>
        </authorList>
    </citation>
    <scope>NUCLEOTIDE SEQUENCE</scope>
</reference>
<feature type="region of interest" description="Disordered" evidence="1">
    <location>
        <begin position="226"/>
        <end position="248"/>
    </location>
</feature>
<evidence type="ECO:0000313" key="2">
    <source>
        <dbReference type="EMBL" id="GEU84651.1"/>
    </source>
</evidence>
<accession>A0A6L2NEI5</accession>
<dbReference type="PANTHER" id="PTHR34222:SF99">
    <property type="entry name" value="PROTEIN, PUTATIVE-RELATED"/>
    <property type="match status" value="1"/>
</dbReference>
<sequence>MDWYTKNALSMYWIRGDDEEVLTEKELFNLEETQVNEDDEVAEIFRIETNIFDFKTPLCKEFNEFNYLLKIDTDLLTHDISRFKTYNEYKKAWIYKRDKTCHGHAGKSNEEAIKDEREPMDHYGIDDSNDHLCDVMIKLPPCTREAAKHFEKYNQLIYLMQIFMGLDESYLAIRSNILTKEHLPLVKVVFVVVSGEESHMNATTVGATKPTAIAFAAKTFDNKRRFNDNNNFNKGSSSNSNSNNTCPNPNLKCTNCNKIGHIVDKYFELVGYPASYVKRNFNANTRTVSSNNDFASAALSSDYHNDDVSGATSKDENTHHEGNVFDETDLVDNFFENTELNSKSIDLPINTVRRSSRQTKLRASLNDFIVNGKIKYGVERVVNYANLNADNFYFAEPSCYDDAILDNNWTDAMNTEIEALNKNHTWIITDLQLNSKSTDLPVNIVRRSSIQTKLCASLNDFIVNGKIKYGVQRVVNYANLNADNFYFAEPSCYDDAILDNNWIDAMNAEIEALNKNYTWIITDLPANRKPIRCK</sequence>
<gene>
    <name evidence="2" type="ORF">Tci_056629</name>
</gene>
<dbReference type="PANTHER" id="PTHR34222">
    <property type="entry name" value="GAG_PRE-INTEGRS DOMAIN-CONTAINING PROTEIN"/>
    <property type="match status" value="1"/>
</dbReference>
<feature type="compositionally biased region" description="Low complexity" evidence="1">
    <location>
        <begin position="228"/>
        <end position="244"/>
    </location>
</feature>
<evidence type="ECO:0000256" key="1">
    <source>
        <dbReference type="SAM" id="MobiDB-lite"/>
    </source>
</evidence>
<dbReference type="AlphaFoldDB" id="A0A6L2NEI5"/>
<dbReference type="EMBL" id="BKCJ010008941">
    <property type="protein sequence ID" value="GEU84651.1"/>
    <property type="molecule type" value="Genomic_DNA"/>
</dbReference>
<organism evidence="2">
    <name type="scientific">Tanacetum cinerariifolium</name>
    <name type="common">Dalmatian daisy</name>
    <name type="synonym">Chrysanthemum cinerariifolium</name>
    <dbReference type="NCBI Taxonomy" id="118510"/>
    <lineage>
        <taxon>Eukaryota</taxon>
        <taxon>Viridiplantae</taxon>
        <taxon>Streptophyta</taxon>
        <taxon>Embryophyta</taxon>
        <taxon>Tracheophyta</taxon>
        <taxon>Spermatophyta</taxon>
        <taxon>Magnoliopsida</taxon>
        <taxon>eudicotyledons</taxon>
        <taxon>Gunneridae</taxon>
        <taxon>Pentapetalae</taxon>
        <taxon>asterids</taxon>
        <taxon>campanulids</taxon>
        <taxon>Asterales</taxon>
        <taxon>Asteraceae</taxon>
        <taxon>Asteroideae</taxon>
        <taxon>Anthemideae</taxon>
        <taxon>Anthemidinae</taxon>
        <taxon>Tanacetum</taxon>
    </lineage>
</organism>